<dbReference type="EMBL" id="QGNW01000015">
    <property type="protein sequence ID" value="RVX16681.1"/>
    <property type="molecule type" value="Genomic_DNA"/>
</dbReference>
<organism evidence="9 10">
    <name type="scientific">Vitis vinifera</name>
    <name type="common">Grape</name>
    <dbReference type="NCBI Taxonomy" id="29760"/>
    <lineage>
        <taxon>Eukaryota</taxon>
        <taxon>Viridiplantae</taxon>
        <taxon>Streptophyta</taxon>
        <taxon>Embryophyta</taxon>
        <taxon>Tracheophyta</taxon>
        <taxon>Spermatophyta</taxon>
        <taxon>Magnoliopsida</taxon>
        <taxon>eudicotyledons</taxon>
        <taxon>Gunneridae</taxon>
        <taxon>Pentapetalae</taxon>
        <taxon>rosids</taxon>
        <taxon>Vitales</taxon>
        <taxon>Vitaceae</taxon>
        <taxon>Viteae</taxon>
        <taxon>Vitis</taxon>
    </lineage>
</organism>
<accession>A0A438K657</accession>
<sequence>MDHGTLDNYLFQVNQLEFGKFHEISVGTTKAIAYLHKEMPTENHYDIEPGNVLLDSNFTPKVADFGLAKLCNRDITHMTLTGGRGTPGDDMDELVVVCGIEENRSKVENMAKVALWCVQYKPKARPSVTVEVKGLEEAISIPTPLSLLHRGSTADIPTTYTTGTTSSFDSGSPQNKSGQTIFWNGKVAASGGCYGVANTIASTGGLLLSHKQIGVHSSNILGLGLRSCAEEPIRKDAHDWDHHINDAYNCMHIVVQ</sequence>
<keyword evidence="3" id="KW-0812">Transmembrane</keyword>
<comment type="subcellular location">
    <subcellularLocation>
        <location evidence="1">Membrane</location>
        <topology evidence="1">Single-pass type I membrane protein</topology>
    </subcellularLocation>
</comment>
<evidence type="ECO:0000256" key="3">
    <source>
        <dbReference type="ARBA" id="ARBA00022692"/>
    </source>
</evidence>
<keyword evidence="9" id="KW-0808">Transferase</keyword>
<keyword evidence="7" id="KW-0325">Glycoprotein</keyword>
<keyword evidence="2" id="KW-0723">Serine/threonine-protein kinase</keyword>
<keyword evidence="4" id="KW-0732">Signal</keyword>
<proteinExistence type="predicted"/>
<dbReference type="GO" id="GO:0005524">
    <property type="term" value="F:ATP binding"/>
    <property type="evidence" value="ECO:0007669"/>
    <property type="project" value="InterPro"/>
</dbReference>
<feature type="domain" description="Protein kinase" evidence="8">
    <location>
        <begin position="1"/>
        <end position="256"/>
    </location>
</feature>
<dbReference type="Pfam" id="PF00069">
    <property type="entry name" value="Pkinase"/>
    <property type="match status" value="1"/>
</dbReference>
<keyword evidence="6" id="KW-0472">Membrane</keyword>
<evidence type="ECO:0000313" key="10">
    <source>
        <dbReference type="Proteomes" id="UP000288805"/>
    </source>
</evidence>
<dbReference type="SUPFAM" id="SSF56112">
    <property type="entry name" value="Protein kinase-like (PK-like)"/>
    <property type="match status" value="1"/>
</dbReference>
<keyword evidence="5" id="KW-1133">Transmembrane helix</keyword>
<protein>
    <submittedName>
        <fullName evidence="9">Rust resistance kinase Lr10</fullName>
    </submittedName>
</protein>
<evidence type="ECO:0000256" key="7">
    <source>
        <dbReference type="ARBA" id="ARBA00023180"/>
    </source>
</evidence>
<keyword evidence="9" id="KW-0418">Kinase</keyword>
<comment type="caution">
    <text evidence="9">The sequence shown here is derived from an EMBL/GenBank/DDBJ whole genome shotgun (WGS) entry which is preliminary data.</text>
</comment>
<evidence type="ECO:0000256" key="6">
    <source>
        <dbReference type="ARBA" id="ARBA00023136"/>
    </source>
</evidence>
<dbReference type="AlphaFoldDB" id="A0A438K657"/>
<dbReference type="InterPro" id="IPR000719">
    <property type="entry name" value="Prot_kinase_dom"/>
</dbReference>
<evidence type="ECO:0000256" key="5">
    <source>
        <dbReference type="ARBA" id="ARBA00022989"/>
    </source>
</evidence>
<evidence type="ECO:0000259" key="8">
    <source>
        <dbReference type="PROSITE" id="PS50011"/>
    </source>
</evidence>
<evidence type="ECO:0000256" key="4">
    <source>
        <dbReference type="ARBA" id="ARBA00022729"/>
    </source>
</evidence>
<dbReference type="GO" id="GO:0004674">
    <property type="term" value="F:protein serine/threonine kinase activity"/>
    <property type="evidence" value="ECO:0007669"/>
    <property type="project" value="UniProtKB-KW"/>
</dbReference>
<evidence type="ECO:0000256" key="1">
    <source>
        <dbReference type="ARBA" id="ARBA00004479"/>
    </source>
</evidence>
<gene>
    <name evidence="9" type="primary">LRK10_28</name>
    <name evidence="9" type="ORF">CK203_006125</name>
</gene>
<dbReference type="InterPro" id="IPR011009">
    <property type="entry name" value="Kinase-like_dom_sf"/>
</dbReference>
<dbReference type="GO" id="GO:0016020">
    <property type="term" value="C:membrane"/>
    <property type="evidence" value="ECO:0007669"/>
    <property type="project" value="UniProtKB-SubCell"/>
</dbReference>
<reference evidence="9 10" key="1">
    <citation type="journal article" date="2018" name="PLoS Genet.">
        <title>Population sequencing reveals clonal diversity and ancestral inbreeding in the grapevine cultivar Chardonnay.</title>
        <authorList>
            <person name="Roach M.J."/>
            <person name="Johnson D.L."/>
            <person name="Bohlmann J."/>
            <person name="van Vuuren H.J."/>
            <person name="Jones S.J."/>
            <person name="Pretorius I.S."/>
            <person name="Schmidt S.A."/>
            <person name="Borneman A.R."/>
        </authorList>
    </citation>
    <scope>NUCLEOTIDE SEQUENCE [LARGE SCALE GENOMIC DNA]</scope>
    <source>
        <strain evidence="10">cv. Chardonnay</strain>
        <tissue evidence="9">Leaf</tissue>
    </source>
</reference>
<dbReference type="PROSITE" id="PS50011">
    <property type="entry name" value="PROTEIN_KINASE_DOM"/>
    <property type="match status" value="1"/>
</dbReference>
<dbReference type="Gene3D" id="1.10.510.10">
    <property type="entry name" value="Transferase(Phosphotransferase) domain 1"/>
    <property type="match status" value="1"/>
</dbReference>
<dbReference type="PANTHER" id="PTHR27009">
    <property type="entry name" value="RUST RESISTANCE KINASE LR10-RELATED"/>
    <property type="match status" value="1"/>
</dbReference>
<name>A0A438K657_VITVI</name>
<evidence type="ECO:0000313" key="9">
    <source>
        <dbReference type="EMBL" id="RVX16681.1"/>
    </source>
</evidence>
<evidence type="ECO:0000256" key="2">
    <source>
        <dbReference type="ARBA" id="ARBA00022527"/>
    </source>
</evidence>
<dbReference type="Proteomes" id="UP000288805">
    <property type="component" value="Unassembled WGS sequence"/>
</dbReference>
<dbReference type="InterPro" id="IPR045874">
    <property type="entry name" value="LRK10/LRL21-25-like"/>
</dbReference>